<feature type="compositionally biased region" description="Polar residues" evidence="2">
    <location>
        <begin position="616"/>
        <end position="626"/>
    </location>
</feature>
<evidence type="ECO:0000256" key="2">
    <source>
        <dbReference type="SAM" id="MobiDB-lite"/>
    </source>
</evidence>
<keyword evidence="6" id="KW-1185">Reference proteome</keyword>
<dbReference type="CDD" id="cd14705">
    <property type="entry name" value="bZIP_Zip1"/>
    <property type="match status" value="1"/>
</dbReference>
<evidence type="ECO:0000256" key="1">
    <source>
        <dbReference type="SAM" id="Coils"/>
    </source>
</evidence>
<feature type="region of interest" description="Disordered" evidence="2">
    <location>
        <begin position="169"/>
        <end position="217"/>
    </location>
</feature>
<feature type="compositionally biased region" description="Low complexity" evidence="2">
    <location>
        <begin position="128"/>
        <end position="149"/>
    </location>
</feature>
<dbReference type="Proteomes" id="UP000240493">
    <property type="component" value="Unassembled WGS sequence"/>
</dbReference>
<feature type="signal peptide" evidence="3">
    <location>
        <begin position="1"/>
        <end position="22"/>
    </location>
</feature>
<keyword evidence="1" id="KW-0175">Coiled coil</keyword>
<dbReference type="InterPro" id="IPR004827">
    <property type="entry name" value="bZIP"/>
</dbReference>
<feature type="region of interest" description="Disordered" evidence="2">
    <location>
        <begin position="610"/>
        <end position="742"/>
    </location>
</feature>
<evidence type="ECO:0000259" key="4">
    <source>
        <dbReference type="PROSITE" id="PS50217"/>
    </source>
</evidence>
<dbReference type="AlphaFoldDB" id="A0A2T3ZN67"/>
<feature type="chain" id="PRO_5015492650" description="BZIP domain-containing protein" evidence="3">
    <location>
        <begin position="23"/>
        <end position="742"/>
    </location>
</feature>
<feature type="region of interest" description="Disordered" evidence="2">
    <location>
        <begin position="118"/>
        <end position="151"/>
    </location>
</feature>
<dbReference type="PROSITE" id="PS00036">
    <property type="entry name" value="BZIP_BASIC"/>
    <property type="match status" value="1"/>
</dbReference>
<sequence length="742" mass="80910">MGRAAAFLHLYLLVQVARLTFRSPWSGSAWVESLMALSMKKSPFTCGASTPMLAQKPWLWDRPLGWRDHANAFAAVLGLSSSRRRQGVGVAYFKTKLWAAEPSTANASNVRQQALPLVKDSPDPATDSSGATTPNSPSTPTTPSWLSKTLSRIKSPKINNLRFLLGNEKSRCTDPRDQECAGDQASMSQRGPGHRSPSRLSSRSPVGNDQVPFSQFKSQRYESVGISPEIGRAAQHSAKAFGVHNILNPSEAHSMGSDARGGPPSQAKETEPVYPASSTPYGVPRPYFPGHADSGSVPTTPVTAGVMPTGRHPISERNSPSTAYPFPIMDNPRKILSPRAPRVSSLVQTHSPRDLDPRQPLAPSMLPTKRPYEQDTPDEPRHAPGLQQPSGIASGPHTPMVTPPRSLSQPLARPLDAPYVQPPTIPPPGELQSRSHGLHTTSQLQHGITSVSTSRPLSGTGGALTEGTSTWPDILRRQAGSFVGMESQQAYMTLPGSDTPIPVQVDYSQASKKADEKRQRNAKASTRHRRKKKTLQEENMKHLQELKEERQQMLQQIEELENQRDFYRNDRNRLRDIVARTPAVSNHAAGPPSPALSKSISFVDRSPLMQSHHIPTPTQGYLSEVSSAERPVPVRRTDDRPDFSPPMYGALPGGPPHGLPSMHSQAYGAPPPRPSSAASSTSGERLPPLRVMEGPHPPMSGLVPGQPQEQDLRTGQWRAAQPSHLETGWATAPRKHQDNPRW</sequence>
<feature type="compositionally biased region" description="Basic and acidic residues" evidence="2">
    <location>
        <begin position="370"/>
        <end position="382"/>
    </location>
</feature>
<dbReference type="OrthoDB" id="2247093at2759"/>
<dbReference type="EMBL" id="KZ679256">
    <property type="protein sequence ID" value="PTB46253.1"/>
    <property type="molecule type" value="Genomic_DNA"/>
</dbReference>
<keyword evidence="3" id="KW-0732">Signal</keyword>
<feature type="compositionally biased region" description="Basic and acidic residues" evidence="2">
    <location>
        <begin position="169"/>
        <end position="179"/>
    </location>
</feature>
<dbReference type="GO" id="GO:0003700">
    <property type="term" value="F:DNA-binding transcription factor activity"/>
    <property type="evidence" value="ECO:0007669"/>
    <property type="project" value="InterPro"/>
</dbReference>
<accession>A0A2T3ZN67</accession>
<organism evidence="5 6">
    <name type="scientific">Trichoderma asperellum (strain ATCC 204424 / CBS 433.97 / NBRC 101777)</name>
    <dbReference type="NCBI Taxonomy" id="1042311"/>
    <lineage>
        <taxon>Eukaryota</taxon>
        <taxon>Fungi</taxon>
        <taxon>Dikarya</taxon>
        <taxon>Ascomycota</taxon>
        <taxon>Pezizomycotina</taxon>
        <taxon>Sordariomycetes</taxon>
        <taxon>Hypocreomycetidae</taxon>
        <taxon>Hypocreales</taxon>
        <taxon>Hypocreaceae</taxon>
        <taxon>Trichoderma</taxon>
    </lineage>
</organism>
<feature type="coiled-coil region" evidence="1">
    <location>
        <begin position="532"/>
        <end position="577"/>
    </location>
</feature>
<evidence type="ECO:0000256" key="3">
    <source>
        <dbReference type="SAM" id="SignalP"/>
    </source>
</evidence>
<dbReference type="PROSITE" id="PS50217">
    <property type="entry name" value="BZIP"/>
    <property type="match status" value="1"/>
</dbReference>
<evidence type="ECO:0000313" key="6">
    <source>
        <dbReference type="Proteomes" id="UP000240493"/>
    </source>
</evidence>
<gene>
    <name evidence="5" type="ORF">M441DRAFT_22310</name>
</gene>
<dbReference type="STRING" id="1042311.A0A2T3ZN67"/>
<feature type="region of interest" description="Disordered" evidence="2">
    <location>
        <begin position="493"/>
        <end position="532"/>
    </location>
</feature>
<feature type="region of interest" description="Disordered" evidence="2">
    <location>
        <begin position="248"/>
        <end position="472"/>
    </location>
</feature>
<proteinExistence type="predicted"/>
<evidence type="ECO:0000313" key="5">
    <source>
        <dbReference type="EMBL" id="PTB46253.1"/>
    </source>
</evidence>
<feature type="compositionally biased region" description="Low complexity" evidence="2">
    <location>
        <begin position="198"/>
        <end position="207"/>
    </location>
</feature>
<name>A0A2T3ZN67_TRIA4</name>
<protein>
    <recommendedName>
        <fullName evidence="4">BZIP domain-containing protein</fullName>
    </recommendedName>
</protein>
<feature type="domain" description="BZIP" evidence="4">
    <location>
        <begin position="511"/>
        <end position="574"/>
    </location>
</feature>
<reference evidence="5 6" key="1">
    <citation type="submission" date="2016-07" db="EMBL/GenBank/DDBJ databases">
        <title>Multiple horizontal gene transfer events from other fungi enriched the ability of initially mycotrophic Trichoderma (Ascomycota) to feed on dead plant biomass.</title>
        <authorList>
            <consortium name="DOE Joint Genome Institute"/>
            <person name="Aerts A."/>
            <person name="Atanasova L."/>
            <person name="Chenthamara K."/>
            <person name="Zhang J."/>
            <person name="Grujic M."/>
            <person name="Henrissat B."/>
            <person name="Kuo A."/>
            <person name="Salamov A."/>
            <person name="Lipzen A."/>
            <person name="Labutti K."/>
            <person name="Barry K."/>
            <person name="Miao Y."/>
            <person name="Rahimi M.J."/>
            <person name="Shen Q."/>
            <person name="Grigoriev I.V."/>
            <person name="Kubicek C.P."/>
            <person name="Druzhinina I.S."/>
        </authorList>
    </citation>
    <scope>NUCLEOTIDE SEQUENCE [LARGE SCALE GENOMIC DNA]</scope>
    <source>
        <strain evidence="5 6">CBS 433.97</strain>
    </source>
</reference>
<feature type="compositionally biased region" description="Pro residues" evidence="2">
    <location>
        <begin position="420"/>
        <end position="429"/>
    </location>
</feature>
<feature type="compositionally biased region" description="Polar residues" evidence="2">
    <location>
        <begin position="432"/>
        <end position="457"/>
    </location>
</feature>